<dbReference type="InterPro" id="IPR018713">
    <property type="entry name" value="MPAB/Lcp_cat_dom"/>
</dbReference>
<comment type="caution">
    <text evidence="2">The sequence shown here is derived from an EMBL/GenBank/DDBJ whole genome shotgun (WGS) entry which is preliminary data.</text>
</comment>
<proteinExistence type="predicted"/>
<dbReference type="GO" id="GO:0016491">
    <property type="term" value="F:oxidoreductase activity"/>
    <property type="evidence" value="ECO:0007669"/>
    <property type="project" value="InterPro"/>
</dbReference>
<dbReference type="Pfam" id="PF09995">
    <property type="entry name" value="MPAB_Lcp_cat"/>
    <property type="match status" value="1"/>
</dbReference>
<gene>
    <name evidence="2" type="ORF">FHP06_14535</name>
</gene>
<reference evidence="2 3" key="1">
    <citation type="submission" date="2019-06" db="EMBL/GenBank/DDBJ databases">
        <title>Aeromicrobium sp. nov., isolated from a maize field.</title>
        <authorList>
            <person name="Lin S.-Y."/>
            <person name="Tsai C.-F."/>
            <person name="Young C.-C."/>
        </authorList>
    </citation>
    <scope>NUCLEOTIDE SEQUENCE [LARGE SCALE GENOMIC DNA]</scope>
    <source>
        <strain evidence="2 3">CC-CFT486</strain>
    </source>
</reference>
<dbReference type="Proteomes" id="UP000321571">
    <property type="component" value="Unassembled WGS sequence"/>
</dbReference>
<name>A0A5C8NER5_9ACTN</name>
<feature type="domain" description="ER-bound oxygenase mpaB/mpaB'/Rubber oxygenase catalytic" evidence="1">
    <location>
        <begin position="157"/>
        <end position="361"/>
    </location>
</feature>
<dbReference type="InterPro" id="IPR037473">
    <property type="entry name" value="Lcp-like"/>
</dbReference>
<sequence>MTTSTVAVPTRYRAAEHRSRRIGAVLRRVARVREVDEELMQRLARGFMEQDELGAAVARAMRLPHGDPDRVSMAQLRTAIDAGIDAVDDPPPALRALFDVVDVVPDWVDWDLVEEGGRVSRRLGQNAADVLTQLSLIGGYRFGGPTDLLVATGGLTGDATMRRLGETQKWTVAVGRPHAMRRDGEGFRLTVHVRVMHALVNETFTKKWDVERWGLPINQADQAATLGLFNGVLLIGSKALGVRITRAESDAVMHLWKYIGWLMGVDEQWLMETEREQHRLNYHVLLAQDDISEAGPKLAQAIVDAQRTLHFDRFAGISRWLSRERLLSMLTLLLGPRSMKEFGLPRRPPWAILYVQALNVVRYQLVGRTAWGERRLQAWGDRVPKRVMYRHFGPDQPEIGTLKV</sequence>
<keyword evidence="3" id="KW-1185">Reference proteome</keyword>
<dbReference type="AlphaFoldDB" id="A0A5C8NER5"/>
<dbReference type="PANTHER" id="PTHR37539:SF1">
    <property type="entry name" value="ER-BOUND OXYGENASE MPAB_MPAB'_RUBBER OXYGENASE CATALYTIC DOMAIN-CONTAINING PROTEIN"/>
    <property type="match status" value="1"/>
</dbReference>
<organism evidence="2 3">
    <name type="scientific">Aeromicrobium terrae</name>
    <dbReference type="NCBI Taxonomy" id="2498846"/>
    <lineage>
        <taxon>Bacteria</taxon>
        <taxon>Bacillati</taxon>
        <taxon>Actinomycetota</taxon>
        <taxon>Actinomycetes</taxon>
        <taxon>Propionibacteriales</taxon>
        <taxon>Nocardioidaceae</taxon>
        <taxon>Aeromicrobium</taxon>
    </lineage>
</organism>
<evidence type="ECO:0000313" key="2">
    <source>
        <dbReference type="EMBL" id="TXL57259.1"/>
    </source>
</evidence>
<protein>
    <submittedName>
        <fullName evidence="2">DUF2236 domain-containing protein</fullName>
    </submittedName>
</protein>
<evidence type="ECO:0000259" key="1">
    <source>
        <dbReference type="Pfam" id="PF09995"/>
    </source>
</evidence>
<dbReference type="OrthoDB" id="7614910at2"/>
<dbReference type="RefSeq" id="WP_147687528.1">
    <property type="nucleotide sequence ID" value="NZ_VDUX01000008.1"/>
</dbReference>
<dbReference type="EMBL" id="VDUX01000008">
    <property type="protein sequence ID" value="TXL57259.1"/>
    <property type="molecule type" value="Genomic_DNA"/>
</dbReference>
<accession>A0A5C8NER5</accession>
<evidence type="ECO:0000313" key="3">
    <source>
        <dbReference type="Proteomes" id="UP000321571"/>
    </source>
</evidence>
<dbReference type="PANTHER" id="PTHR37539">
    <property type="entry name" value="SECRETED PROTEIN-RELATED"/>
    <property type="match status" value="1"/>
</dbReference>